<evidence type="ECO:0000313" key="2">
    <source>
        <dbReference type="Proteomes" id="UP000183832"/>
    </source>
</evidence>
<evidence type="ECO:0000313" key="1">
    <source>
        <dbReference type="EMBL" id="CRK97475.1"/>
    </source>
</evidence>
<dbReference type="Proteomes" id="UP000183832">
    <property type="component" value="Unassembled WGS sequence"/>
</dbReference>
<gene>
    <name evidence="1" type="ORF">CLUMA_CG010864</name>
</gene>
<organism evidence="1 2">
    <name type="scientific">Clunio marinus</name>
    <dbReference type="NCBI Taxonomy" id="568069"/>
    <lineage>
        <taxon>Eukaryota</taxon>
        <taxon>Metazoa</taxon>
        <taxon>Ecdysozoa</taxon>
        <taxon>Arthropoda</taxon>
        <taxon>Hexapoda</taxon>
        <taxon>Insecta</taxon>
        <taxon>Pterygota</taxon>
        <taxon>Neoptera</taxon>
        <taxon>Endopterygota</taxon>
        <taxon>Diptera</taxon>
        <taxon>Nematocera</taxon>
        <taxon>Chironomoidea</taxon>
        <taxon>Chironomidae</taxon>
        <taxon>Clunio</taxon>
    </lineage>
</organism>
<proteinExistence type="predicted"/>
<dbReference type="AlphaFoldDB" id="A0A1J1IB88"/>
<dbReference type="EMBL" id="CVRI01000047">
    <property type="protein sequence ID" value="CRK97475.1"/>
    <property type="molecule type" value="Genomic_DNA"/>
</dbReference>
<keyword evidence="2" id="KW-1185">Reference proteome</keyword>
<reference evidence="1 2" key="1">
    <citation type="submission" date="2015-04" db="EMBL/GenBank/DDBJ databases">
        <authorList>
            <person name="Syromyatnikov M.Y."/>
            <person name="Popov V.N."/>
        </authorList>
    </citation>
    <scope>NUCLEOTIDE SEQUENCE [LARGE SCALE GENOMIC DNA]</scope>
</reference>
<name>A0A1J1IB88_9DIPT</name>
<accession>A0A1J1IB88</accession>
<sequence>MNETLLFACLRMEILISPLCTHTHIITHVDESKMGTVSGHIKGNNQCCVDMNLLFKLFKKM</sequence>
<protein>
    <submittedName>
        <fullName evidence="1">CLUMA_CG010864, isoform A</fullName>
    </submittedName>
</protein>